<dbReference type="PANTHER" id="PTHR13454">
    <property type="entry name" value="PROTEIN MCM10 HOMOLOG"/>
    <property type="match status" value="1"/>
</dbReference>
<dbReference type="GO" id="GO:0043596">
    <property type="term" value="C:nuclear replication fork"/>
    <property type="evidence" value="ECO:0007669"/>
    <property type="project" value="TreeGrafter"/>
</dbReference>
<evidence type="ECO:0000256" key="5">
    <source>
        <dbReference type="ARBA" id="ARBA00022771"/>
    </source>
</evidence>
<dbReference type="Proteomes" id="UP000092600">
    <property type="component" value="Unassembled WGS sequence"/>
</dbReference>
<dbReference type="GO" id="GO:0003697">
    <property type="term" value="F:single-stranded DNA binding"/>
    <property type="evidence" value="ECO:0007669"/>
    <property type="project" value="InterPro"/>
</dbReference>
<evidence type="ECO:0000256" key="8">
    <source>
        <dbReference type="SAM" id="MobiDB-lite"/>
    </source>
</evidence>
<keyword evidence="7" id="KW-0539">Nucleus</keyword>
<dbReference type="PANTHER" id="PTHR13454:SF11">
    <property type="entry name" value="PROTEIN MCM10 HOMOLOG"/>
    <property type="match status" value="1"/>
</dbReference>
<organism evidence="11 12">
    <name type="scientific">Ananas comosus</name>
    <name type="common">Pineapple</name>
    <name type="synonym">Ananas ananas</name>
    <dbReference type="NCBI Taxonomy" id="4615"/>
    <lineage>
        <taxon>Eukaryota</taxon>
        <taxon>Viridiplantae</taxon>
        <taxon>Streptophyta</taxon>
        <taxon>Embryophyta</taxon>
        <taxon>Tracheophyta</taxon>
        <taxon>Spermatophyta</taxon>
        <taxon>Magnoliopsida</taxon>
        <taxon>Liliopsida</taxon>
        <taxon>Poales</taxon>
        <taxon>Bromeliaceae</taxon>
        <taxon>Bromelioideae</taxon>
        <taxon>Ananas</taxon>
    </lineage>
</organism>
<keyword evidence="6" id="KW-0862">Zinc</keyword>
<evidence type="ECO:0000256" key="3">
    <source>
        <dbReference type="ARBA" id="ARBA00022705"/>
    </source>
</evidence>
<feature type="domain" description="MCM10 OB-fold" evidence="10">
    <location>
        <begin position="102"/>
        <end position="228"/>
    </location>
</feature>
<feature type="domain" description="Zinc finger Mcm10/DnaG-type" evidence="9">
    <location>
        <begin position="231"/>
        <end position="276"/>
    </location>
</feature>
<dbReference type="InterPro" id="IPR012340">
    <property type="entry name" value="NA-bd_OB-fold"/>
</dbReference>
<evidence type="ECO:0000256" key="7">
    <source>
        <dbReference type="ARBA" id="ARBA00023242"/>
    </source>
</evidence>
<dbReference type="Gene3D" id="2.40.50.140">
    <property type="entry name" value="Nucleic acid-binding proteins"/>
    <property type="match status" value="1"/>
</dbReference>
<dbReference type="InterPro" id="IPR015408">
    <property type="entry name" value="Znf_Mcm10/DnaG"/>
</dbReference>
<keyword evidence="5" id="KW-0863">Zinc-finger</keyword>
<dbReference type="Pfam" id="PF09329">
    <property type="entry name" value="zf-primase"/>
    <property type="match status" value="1"/>
</dbReference>
<dbReference type="GO" id="GO:0008270">
    <property type="term" value="F:zinc ion binding"/>
    <property type="evidence" value="ECO:0007669"/>
    <property type="project" value="UniProtKB-KW"/>
</dbReference>
<proteinExistence type="inferred from homology"/>
<keyword evidence="4" id="KW-0479">Metal-binding</keyword>
<protein>
    <submittedName>
        <fullName evidence="11">Protein MCM</fullName>
    </submittedName>
</protein>
<dbReference type="GO" id="GO:0006270">
    <property type="term" value="P:DNA replication initiation"/>
    <property type="evidence" value="ECO:0007669"/>
    <property type="project" value="InterPro"/>
</dbReference>
<evidence type="ECO:0000256" key="1">
    <source>
        <dbReference type="ARBA" id="ARBA00004123"/>
    </source>
</evidence>
<reference evidence="11 12" key="1">
    <citation type="journal article" date="2016" name="DNA Res.">
        <title>The draft genome of MD-2 pineapple using hybrid error correction of long reads.</title>
        <authorList>
            <person name="Redwan R.M."/>
            <person name="Saidin A."/>
            <person name="Kumar S.V."/>
        </authorList>
    </citation>
    <scope>NUCLEOTIDE SEQUENCE [LARGE SCALE GENOMIC DNA]</scope>
    <source>
        <strain evidence="12">cv. MD2</strain>
        <tissue evidence="11">Leaf</tissue>
    </source>
</reference>
<feature type="compositionally biased region" description="Pro residues" evidence="8">
    <location>
        <begin position="25"/>
        <end position="41"/>
    </location>
</feature>
<evidence type="ECO:0000256" key="6">
    <source>
        <dbReference type="ARBA" id="ARBA00022833"/>
    </source>
</evidence>
<comment type="similarity">
    <text evidence="2">Belongs to the MCM10 family.</text>
</comment>
<evidence type="ECO:0000259" key="10">
    <source>
        <dbReference type="Pfam" id="PF22379"/>
    </source>
</evidence>
<accession>A0A199VJV4</accession>
<dbReference type="EMBL" id="LSRQ01001635">
    <property type="protein sequence ID" value="OAY77030.1"/>
    <property type="molecule type" value="Genomic_DNA"/>
</dbReference>
<keyword evidence="3" id="KW-0235">DNA replication</keyword>
<feature type="region of interest" description="Disordered" evidence="8">
    <location>
        <begin position="16"/>
        <end position="53"/>
    </location>
</feature>
<evidence type="ECO:0000256" key="2">
    <source>
        <dbReference type="ARBA" id="ARBA00009679"/>
    </source>
</evidence>
<feature type="region of interest" description="Disordered" evidence="8">
    <location>
        <begin position="349"/>
        <end position="427"/>
    </location>
</feature>
<dbReference type="STRING" id="4615.A0A199VJV4"/>
<feature type="compositionally biased region" description="Basic and acidic residues" evidence="8">
    <location>
        <begin position="388"/>
        <end position="406"/>
    </location>
</feature>
<evidence type="ECO:0000256" key="4">
    <source>
        <dbReference type="ARBA" id="ARBA00022723"/>
    </source>
</evidence>
<evidence type="ECO:0000313" key="12">
    <source>
        <dbReference type="Proteomes" id="UP000092600"/>
    </source>
</evidence>
<evidence type="ECO:0000313" key="11">
    <source>
        <dbReference type="EMBL" id="OAY77030.1"/>
    </source>
</evidence>
<dbReference type="Pfam" id="PF22379">
    <property type="entry name" value="OB_MCM10"/>
    <property type="match status" value="1"/>
</dbReference>
<name>A0A199VJV4_ANACO</name>
<dbReference type="GO" id="GO:0003688">
    <property type="term" value="F:DNA replication origin binding"/>
    <property type="evidence" value="ECO:0007669"/>
    <property type="project" value="TreeGrafter"/>
</dbReference>
<dbReference type="AlphaFoldDB" id="A0A199VJV4"/>
<comment type="subcellular location">
    <subcellularLocation>
        <location evidence="1">Nucleus</location>
    </subcellularLocation>
</comment>
<evidence type="ECO:0000259" key="9">
    <source>
        <dbReference type="Pfam" id="PF09329"/>
    </source>
</evidence>
<gene>
    <name evidence="11" type="ORF">ACMD2_20035</name>
</gene>
<dbReference type="InterPro" id="IPR040184">
    <property type="entry name" value="Mcm10"/>
</dbReference>
<dbReference type="FunFam" id="2.40.50.140:FF:000174">
    <property type="entry name" value="DNA replication licensing factor mcm10"/>
    <property type="match status" value="1"/>
</dbReference>
<comment type="caution">
    <text evidence="11">The sequence shown here is derived from an EMBL/GenBank/DDBJ whole genome shotgun (WGS) entry which is preliminary data.</text>
</comment>
<dbReference type="InterPro" id="IPR055065">
    <property type="entry name" value="OB_MCM10"/>
</dbReference>
<sequence>MAEDDEGDLDLLLSLKDDRVLETPPGSPSSHPPPPPPPLIPPDDASPTRSRPSDMSIFRNVVKDYLDTNPTPPSVAAAAAAAAVATSKTRKQRKVDEMAVEKFSGLRIRNQLISPMEISNRFSDIRFVRLATIRNSLSGDSLSGCWATVGVLLDKGSPRVSSAGKSYAIWKMGCLDESDVSVFLFGDSYTQYCNEGVGAVFALFNSAVRRDTGGKGFSLSVYSAGQMLKMGTSADYGVCRGKRKDGMPCTMAINKRQGAYCRFHISKASQKYSTGRAELKGGKLHVSYKLQSEGIYMVDPLSNPSNLRKPMQRVKVMSVDGLKRALSNADKVTSSSQSQGIRFLTEVTANKESKDPNKGFAKPNQVKCSSEKRLLSSGGKVASKTAIPKRETEFKRTKTHHPSERKRTPHPSENLIELDIVSSDEEC</sequence>